<keyword evidence="1" id="KW-0812">Transmembrane</keyword>
<feature type="transmembrane region" description="Helical" evidence="1">
    <location>
        <begin position="148"/>
        <end position="166"/>
    </location>
</feature>
<protein>
    <submittedName>
        <fullName evidence="3">Mannose-6-phosphate isomerase, cupin superfamily</fullName>
    </submittedName>
</protein>
<gene>
    <name evidence="3" type="ORF">SAMN04488055_3424</name>
</gene>
<dbReference type="Gene3D" id="2.60.120.10">
    <property type="entry name" value="Jelly Rolls"/>
    <property type="match status" value="1"/>
</dbReference>
<dbReference type="AlphaFoldDB" id="A0A1N6IX66"/>
<dbReference type="Pfam" id="PF07883">
    <property type="entry name" value="Cupin_2"/>
    <property type="match status" value="1"/>
</dbReference>
<dbReference type="SUPFAM" id="SSF51182">
    <property type="entry name" value="RmlC-like cupins"/>
    <property type="match status" value="1"/>
</dbReference>
<dbReference type="InterPro" id="IPR014710">
    <property type="entry name" value="RmlC-like_jellyroll"/>
</dbReference>
<evidence type="ECO:0000313" key="3">
    <source>
        <dbReference type="EMBL" id="SIO36577.1"/>
    </source>
</evidence>
<keyword evidence="1" id="KW-0472">Membrane</keyword>
<proteinExistence type="predicted"/>
<keyword evidence="4" id="KW-1185">Reference proteome</keyword>
<dbReference type="EMBL" id="FSRA01000002">
    <property type="protein sequence ID" value="SIO36577.1"/>
    <property type="molecule type" value="Genomic_DNA"/>
</dbReference>
<dbReference type="InterPro" id="IPR053146">
    <property type="entry name" value="QDO-like"/>
</dbReference>
<dbReference type="STRING" id="536979.SAMN04488055_3424"/>
<feature type="domain" description="Cupin type-2" evidence="2">
    <location>
        <begin position="31"/>
        <end position="99"/>
    </location>
</feature>
<evidence type="ECO:0000256" key="1">
    <source>
        <dbReference type="SAM" id="Phobius"/>
    </source>
</evidence>
<accession>A0A1N6IX66</accession>
<dbReference type="PANTHER" id="PTHR36440">
    <property type="entry name" value="PUTATIVE (AFU_ORTHOLOGUE AFUA_8G07350)-RELATED"/>
    <property type="match status" value="1"/>
</dbReference>
<sequence length="182" mass="20051">MKKTIINPVIKDEITFTQTAAETNGRISTLVVKLMPGGGTPMHYHKNFSETFVVTEGELTLYLKNMVVKLLPGQKFIIEKGQAHRFANEFGAPVVFTTIVQPGFSGFENALCILYGLARDKRTNGKGIPLSLLDLAVVTRMSDMHQPGALALLSPLLIFFNILARIGKVDKKLIAKYCLNAE</sequence>
<dbReference type="PANTHER" id="PTHR36440:SF1">
    <property type="entry name" value="PUTATIVE (AFU_ORTHOLOGUE AFUA_8G07350)-RELATED"/>
    <property type="match status" value="1"/>
</dbReference>
<keyword evidence="1" id="KW-1133">Transmembrane helix</keyword>
<evidence type="ECO:0000313" key="4">
    <source>
        <dbReference type="Proteomes" id="UP000185003"/>
    </source>
</evidence>
<evidence type="ECO:0000259" key="2">
    <source>
        <dbReference type="Pfam" id="PF07883"/>
    </source>
</evidence>
<name>A0A1N6IX66_9BACT</name>
<dbReference type="InterPro" id="IPR011051">
    <property type="entry name" value="RmlC_Cupin_sf"/>
</dbReference>
<dbReference type="OrthoDB" id="72027at2"/>
<dbReference type="GO" id="GO:0016853">
    <property type="term" value="F:isomerase activity"/>
    <property type="evidence" value="ECO:0007669"/>
    <property type="project" value="UniProtKB-KW"/>
</dbReference>
<dbReference type="Proteomes" id="UP000185003">
    <property type="component" value="Unassembled WGS sequence"/>
</dbReference>
<dbReference type="RefSeq" id="WP_074240668.1">
    <property type="nucleotide sequence ID" value="NZ_FSRA01000002.1"/>
</dbReference>
<dbReference type="InterPro" id="IPR013096">
    <property type="entry name" value="Cupin_2"/>
</dbReference>
<keyword evidence="3" id="KW-0413">Isomerase</keyword>
<organism evidence="3 4">
    <name type="scientific">Chitinophaga niabensis</name>
    <dbReference type="NCBI Taxonomy" id="536979"/>
    <lineage>
        <taxon>Bacteria</taxon>
        <taxon>Pseudomonadati</taxon>
        <taxon>Bacteroidota</taxon>
        <taxon>Chitinophagia</taxon>
        <taxon>Chitinophagales</taxon>
        <taxon>Chitinophagaceae</taxon>
        <taxon>Chitinophaga</taxon>
    </lineage>
</organism>
<reference evidence="4" key="1">
    <citation type="submission" date="2016-11" db="EMBL/GenBank/DDBJ databases">
        <authorList>
            <person name="Varghese N."/>
            <person name="Submissions S."/>
        </authorList>
    </citation>
    <scope>NUCLEOTIDE SEQUENCE [LARGE SCALE GENOMIC DNA]</scope>
    <source>
        <strain evidence="4">DSM 24787</strain>
    </source>
</reference>